<sequence>MGKKKGASTSDAAKVSRDWVASAISNRDINKLRALGFISASEDDIRLPDLRDEVHRLTCLSMRDNIVLTSARPPYDFDHLPAEAPAVAQCYPPTPESGVVLEDDDDDSEATEDAQHALEDSDVQEEEAAEDDAFVRSRRRKQIHDDLITTAESSPSGGDNDADETSSPPPAKKSSTSFFAGEDDLDLSDDDDDEVPLAKRAKLVSGKAASAKESNPSPAKSTPPSRMGVEKIPVSRVIPPGDAPTPSAGRDHPVYATVDAVIDFAEQFTRLEAENVQLRKTVKFSADQVLEANGLATDAKKENALLKEELTKLKKQMKDEQDARRATAAAVDKKEGVLRESVKDLLEAADITVTRRHQLREDSTSDALSLAAESNVQVLGLLQKTKGALSRLYSMIFPKMKQDKTLDEMADAR</sequence>
<comment type="caution">
    <text evidence="3">The sequence shown here is derived from an EMBL/GenBank/DDBJ whole genome shotgun (WGS) entry which is preliminary data.</text>
</comment>
<feature type="coiled-coil region" evidence="1">
    <location>
        <begin position="296"/>
        <end position="323"/>
    </location>
</feature>
<dbReference type="AlphaFoldDB" id="A0AAD8VDU6"/>
<dbReference type="EMBL" id="JAUUTY010000402">
    <property type="protein sequence ID" value="KAK1601533.1"/>
    <property type="molecule type" value="Genomic_DNA"/>
</dbReference>
<evidence type="ECO:0000313" key="3">
    <source>
        <dbReference type="EMBL" id="KAK1601533.1"/>
    </source>
</evidence>
<feature type="compositionally biased region" description="Acidic residues" evidence="2">
    <location>
        <begin position="101"/>
        <end position="112"/>
    </location>
</feature>
<accession>A0AAD8VDU6</accession>
<protein>
    <submittedName>
        <fullName evidence="3">Uncharacterized protein</fullName>
    </submittedName>
</protein>
<keyword evidence="1" id="KW-0175">Coiled coil</keyword>
<feature type="region of interest" description="Disordered" evidence="2">
    <location>
        <begin position="88"/>
        <end position="229"/>
    </location>
</feature>
<gene>
    <name evidence="3" type="ORF">QYE76_017720</name>
</gene>
<organism evidence="3 4">
    <name type="scientific">Lolium multiflorum</name>
    <name type="common">Italian ryegrass</name>
    <name type="synonym">Lolium perenne subsp. multiflorum</name>
    <dbReference type="NCBI Taxonomy" id="4521"/>
    <lineage>
        <taxon>Eukaryota</taxon>
        <taxon>Viridiplantae</taxon>
        <taxon>Streptophyta</taxon>
        <taxon>Embryophyta</taxon>
        <taxon>Tracheophyta</taxon>
        <taxon>Spermatophyta</taxon>
        <taxon>Magnoliopsida</taxon>
        <taxon>Liliopsida</taxon>
        <taxon>Poales</taxon>
        <taxon>Poaceae</taxon>
        <taxon>BOP clade</taxon>
        <taxon>Pooideae</taxon>
        <taxon>Poodae</taxon>
        <taxon>Poeae</taxon>
        <taxon>Poeae Chloroplast Group 2 (Poeae type)</taxon>
        <taxon>Loliodinae</taxon>
        <taxon>Loliinae</taxon>
        <taxon>Lolium</taxon>
    </lineage>
</organism>
<feature type="compositionally biased region" description="Acidic residues" evidence="2">
    <location>
        <begin position="120"/>
        <end position="132"/>
    </location>
</feature>
<keyword evidence="4" id="KW-1185">Reference proteome</keyword>
<dbReference type="Proteomes" id="UP001231189">
    <property type="component" value="Unassembled WGS sequence"/>
</dbReference>
<evidence type="ECO:0000256" key="1">
    <source>
        <dbReference type="SAM" id="Coils"/>
    </source>
</evidence>
<name>A0AAD8VDU6_LOLMU</name>
<feature type="compositionally biased region" description="Polar residues" evidence="2">
    <location>
        <begin position="212"/>
        <end position="224"/>
    </location>
</feature>
<feature type="compositionally biased region" description="Acidic residues" evidence="2">
    <location>
        <begin position="181"/>
        <end position="195"/>
    </location>
</feature>
<proteinExistence type="predicted"/>
<evidence type="ECO:0000313" key="4">
    <source>
        <dbReference type="Proteomes" id="UP001231189"/>
    </source>
</evidence>
<reference evidence="3" key="1">
    <citation type="submission" date="2023-07" db="EMBL/GenBank/DDBJ databases">
        <title>A chromosome-level genome assembly of Lolium multiflorum.</title>
        <authorList>
            <person name="Chen Y."/>
            <person name="Copetti D."/>
            <person name="Kolliker R."/>
            <person name="Studer B."/>
        </authorList>
    </citation>
    <scope>NUCLEOTIDE SEQUENCE</scope>
    <source>
        <strain evidence="3">02402/16</strain>
        <tissue evidence="3">Leaf</tissue>
    </source>
</reference>
<evidence type="ECO:0000256" key="2">
    <source>
        <dbReference type="SAM" id="MobiDB-lite"/>
    </source>
</evidence>